<keyword evidence="2" id="KW-1185">Reference proteome</keyword>
<evidence type="ECO:0000313" key="2">
    <source>
        <dbReference type="Proteomes" id="UP000244924"/>
    </source>
</evidence>
<dbReference type="EMBL" id="OMOQ01000001">
    <property type="protein sequence ID" value="SPH17884.1"/>
    <property type="molecule type" value="Genomic_DNA"/>
</dbReference>
<protein>
    <submittedName>
        <fullName evidence="1">Uncharacterized protein</fullName>
    </submittedName>
</protein>
<evidence type="ECO:0000313" key="1">
    <source>
        <dbReference type="EMBL" id="SPH17884.1"/>
    </source>
</evidence>
<organism evidence="1 2">
    <name type="scientific">Albidovulum aquaemixtae</name>
    <dbReference type="NCBI Taxonomy" id="1542388"/>
    <lineage>
        <taxon>Bacteria</taxon>
        <taxon>Pseudomonadati</taxon>
        <taxon>Pseudomonadota</taxon>
        <taxon>Alphaproteobacteria</taxon>
        <taxon>Rhodobacterales</taxon>
        <taxon>Paracoccaceae</taxon>
        <taxon>Albidovulum</taxon>
    </lineage>
</organism>
<gene>
    <name evidence="1" type="ORF">DEA8626_01412</name>
</gene>
<proteinExistence type="predicted"/>
<sequence length="45" mass="4951">MVRLIKAVLFLALLGFVGLAGYAYLGDMTPNRSEVVEPVELNVDR</sequence>
<dbReference type="AlphaFoldDB" id="A0A2R8B5L9"/>
<dbReference type="Proteomes" id="UP000244924">
    <property type="component" value="Unassembled WGS sequence"/>
</dbReference>
<name>A0A2R8B5L9_9RHOB</name>
<accession>A0A2R8B5L9</accession>
<reference evidence="1 2" key="1">
    <citation type="submission" date="2018-03" db="EMBL/GenBank/DDBJ databases">
        <authorList>
            <person name="Keele B.F."/>
        </authorList>
    </citation>
    <scope>NUCLEOTIDE SEQUENCE [LARGE SCALE GENOMIC DNA]</scope>
    <source>
        <strain evidence="1 2">CECT 8626</strain>
    </source>
</reference>